<dbReference type="GO" id="GO:0009279">
    <property type="term" value="C:cell outer membrane"/>
    <property type="evidence" value="ECO:0007669"/>
    <property type="project" value="UniProtKB-SubCell"/>
</dbReference>
<keyword evidence="8" id="KW-0625">Polysaccharide transport</keyword>
<evidence type="ECO:0000313" key="21">
    <source>
        <dbReference type="Proteomes" id="UP001208692"/>
    </source>
</evidence>
<accession>A0AAV5ATE8</accession>
<dbReference type="PANTHER" id="PTHR33619:SF3">
    <property type="entry name" value="POLYSACCHARIDE EXPORT PROTEIN GFCE-RELATED"/>
    <property type="match status" value="1"/>
</dbReference>
<dbReference type="AlphaFoldDB" id="A0AAV5ATE8"/>
<keyword evidence="7" id="KW-0732">Signal</keyword>
<keyword evidence="11" id="KW-0472">Membrane</keyword>
<keyword evidence="4" id="KW-1134">Transmembrane beta strand</keyword>
<dbReference type="Proteomes" id="UP001207736">
    <property type="component" value="Unassembled WGS sequence"/>
</dbReference>
<dbReference type="GO" id="GO:0046930">
    <property type="term" value="C:pore complex"/>
    <property type="evidence" value="ECO:0007669"/>
    <property type="project" value="UniProtKB-KW"/>
</dbReference>
<evidence type="ECO:0000259" key="15">
    <source>
        <dbReference type="Pfam" id="PF02563"/>
    </source>
</evidence>
<dbReference type="EMBL" id="BQKA01000030">
    <property type="protein sequence ID" value="GJM50577.1"/>
    <property type="molecule type" value="Genomic_DNA"/>
</dbReference>
<feature type="domain" description="Soluble ligand binding" evidence="16">
    <location>
        <begin position="322"/>
        <end position="366"/>
    </location>
</feature>
<dbReference type="RefSeq" id="WP_264845685.1">
    <property type="nucleotide sequence ID" value="NZ_BPMA01000014.1"/>
</dbReference>
<feature type="domain" description="Polysaccharide export protein N-terminal" evidence="15">
    <location>
        <begin position="147"/>
        <end position="212"/>
    </location>
</feature>
<dbReference type="InterPro" id="IPR049712">
    <property type="entry name" value="Poly_export"/>
</dbReference>
<comment type="subcellular location">
    <subcellularLocation>
        <location evidence="1">Cell outer membrane</location>
        <topology evidence="1">Multi-pass membrane protein</topology>
    </subcellularLocation>
</comment>
<keyword evidence="9" id="KW-0406">Ion transport</keyword>
<dbReference type="InterPro" id="IPR003715">
    <property type="entry name" value="Poly_export_N"/>
</dbReference>
<evidence type="ECO:0000256" key="12">
    <source>
        <dbReference type="ARBA" id="ARBA00023139"/>
    </source>
</evidence>
<keyword evidence="6" id="KW-0812">Transmembrane</keyword>
<gene>
    <name evidence="18" type="ORF">RCZ15_15500</name>
    <name evidence="19" type="ORF">RCZ16_19080</name>
</gene>
<evidence type="ECO:0000256" key="14">
    <source>
        <dbReference type="ARBA" id="ARBA00023288"/>
    </source>
</evidence>
<keyword evidence="21" id="KW-1185">Reference proteome</keyword>
<feature type="domain" description="Soluble ligand binding" evidence="16">
    <location>
        <begin position="588"/>
        <end position="633"/>
    </location>
</feature>
<dbReference type="InterPro" id="IPR019554">
    <property type="entry name" value="Soluble_ligand-bd"/>
</dbReference>
<keyword evidence="10" id="KW-0626">Porin</keyword>
<evidence type="ECO:0000313" key="18">
    <source>
        <dbReference type="EMBL" id="GJM50577.1"/>
    </source>
</evidence>
<evidence type="ECO:0000259" key="16">
    <source>
        <dbReference type="Pfam" id="PF10531"/>
    </source>
</evidence>
<dbReference type="Pfam" id="PF10531">
    <property type="entry name" value="SLBB"/>
    <property type="match status" value="5"/>
</dbReference>
<evidence type="ECO:0000313" key="20">
    <source>
        <dbReference type="Proteomes" id="UP001207736"/>
    </source>
</evidence>
<dbReference type="Proteomes" id="UP001208692">
    <property type="component" value="Unassembled WGS sequence"/>
</dbReference>
<keyword evidence="3" id="KW-0813">Transport</keyword>
<keyword evidence="5" id="KW-0762">Sugar transport</keyword>
<evidence type="ECO:0000256" key="2">
    <source>
        <dbReference type="ARBA" id="ARBA00009450"/>
    </source>
</evidence>
<feature type="domain" description="Soluble ligand binding" evidence="16">
    <location>
        <begin position="407"/>
        <end position="449"/>
    </location>
</feature>
<evidence type="ECO:0000256" key="6">
    <source>
        <dbReference type="ARBA" id="ARBA00022692"/>
    </source>
</evidence>
<dbReference type="EMBL" id="BQKB01000042">
    <property type="protein sequence ID" value="GJM53592.1"/>
    <property type="molecule type" value="Genomic_DNA"/>
</dbReference>
<evidence type="ECO:0000256" key="10">
    <source>
        <dbReference type="ARBA" id="ARBA00023114"/>
    </source>
</evidence>
<evidence type="ECO:0000256" key="7">
    <source>
        <dbReference type="ARBA" id="ARBA00022729"/>
    </source>
</evidence>
<dbReference type="Gene3D" id="3.10.560.10">
    <property type="entry name" value="Outer membrane lipoprotein wza domain like"/>
    <property type="match status" value="6"/>
</dbReference>
<dbReference type="Pfam" id="PF22461">
    <property type="entry name" value="SLBB_2"/>
    <property type="match status" value="1"/>
</dbReference>
<name>A0AAV5ATE8_9FLAO</name>
<protein>
    <submittedName>
        <fullName evidence="18">Capsule polysaccharide transporter</fullName>
    </submittedName>
</protein>
<dbReference type="GO" id="GO:0015159">
    <property type="term" value="F:polysaccharide transmembrane transporter activity"/>
    <property type="evidence" value="ECO:0007669"/>
    <property type="project" value="InterPro"/>
</dbReference>
<evidence type="ECO:0000256" key="1">
    <source>
        <dbReference type="ARBA" id="ARBA00004571"/>
    </source>
</evidence>
<organism evidence="18 20">
    <name type="scientific">Capnocytophaga catalasegens</name>
    <dbReference type="NCBI Taxonomy" id="1004260"/>
    <lineage>
        <taxon>Bacteria</taxon>
        <taxon>Pseudomonadati</taxon>
        <taxon>Bacteroidota</taxon>
        <taxon>Flavobacteriia</taxon>
        <taxon>Flavobacteriales</taxon>
        <taxon>Flavobacteriaceae</taxon>
        <taxon>Capnocytophaga</taxon>
    </lineage>
</organism>
<evidence type="ECO:0000313" key="19">
    <source>
        <dbReference type="EMBL" id="GJM53592.1"/>
    </source>
</evidence>
<comment type="caution">
    <text evidence="18">The sequence shown here is derived from an EMBL/GenBank/DDBJ whole genome shotgun (WGS) entry which is preliminary data.</text>
</comment>
<evidence type="ECO:0000259" key="17">
    <source>
        <dbReference type="Pfam" id="PF22461"/>
    </source>
</evidence>
<evidence type="ECO:0000256" key="4">
    <source>
        <dbReference type="ARBA" id="ARBA00022452"/>
    </source>
</evidence>
<feature type="domain" description="Soluble ligand binding" evidence="16">
    <location>
        <begin position="704"/>
        <end position="747"/>
    </location>
</feature>
<keyword evidence="12" id="KW-0564">Palmitate</keyword>
<feature type="domain" description="SLBB" evidence="17">
    <location>
        <begin position="494"/>
        <end position="576"/>
    </location>
</feature>
<feature type="domain" description="Soluble ligand binding" evidence="16">
    <location>
        <begin position="239"/>
        <end position="289"/>
    </location>
</feature>
<proteinExistence type="inferred from homology"/>
<evidence type="ECO:0000256" key="11">
    <source>
        <dbReference type="ARBA" id="ARBA00023136"/>
    </source>
</evidence>
<dbReference type="Gene3D" id="3.30.1950.10">
    <property type="entry name" value="wza like domain"/>
    <property type="match status" value="1"/>
</dbReference>
<reference evidence="18 21" key="1">
    <citation type="submission" date="2021-11" db="EMBL/GenBank/DDBJ databases">
        <title>Draft genome sequence of Capnocytophaga sp. strain KC07075 isolated from cat oral cavity.</title>
        <authorList>
            <person name="Suzuki M."/>
            <person name="Imaoka K."/>
            <person name="Kimura M."/>
            <person name="Morikawa S."/>
            <person name="Maeda K."/>
        </authorList>
    </citation>
    <scope>NUCLEOTIDE SEQUENCE</scope>
    <source>
        <strain evidence="18">KC07075</strain>
        <strain evidence="19 21">KC07079</strain>
    </source>
</reference>
<dbReference type="GO" id="GO:0006811">
    <property type="term" value="P:monoatomic ion transport"/>
    <property type="evidence" value="ECO:0007669"/>
    <property type="project" value="UniProtKB-KW"/>
</dbReference>
<evidence type="ECO:0000256" key="13">
    <source>
        <dbReference type="ARBA" id="ARBA00023237"/>
    </source>
</evidence>
<keyword evidence="14" id="KW-0449">Lipoprotein</keyword>
<sequence length="809" mass="90419">MKKIGLVFLFSFILGIWQITAQEIDLSQFSNVNVDKLSDNQIRAYWEKAQKGGYTLDDLEMAARIKQVPEIQITKLKQRILRLPVTTTTSRNQKKSDIKKEDSFGLTGYERDSISKDSVYKNHKSKIFGYNFFQNPKISFTPNQNMPTPENYVIGTGDELLVEVWGATESNSTQKVDNQGDITFDMVGKIRVGGLTFSQSKERIKSALRQIYSGIGAADGSYNKVYTSVSLANIRTVKVNIIGEVAAPGTYSLSALSTVINALYASGGPTESGSFRNVQLIRNGKKIAIFDIYEFLMAGSEQGNLSLNDQDVILVPAYENQVEVKGNVKREGIYELKAGETLTNLERYFGGFKSNAYKENLIIERITGARREVKEIPYSLASSFEMKGGDKLIVHELSDVFHNRLSIGGAVYQPGNYAYSEGMSALDLIQRAAGLRQEAYLDRGIIFRLNDGVEKQSINFSVRNLLNKSENILLQQNDSIHIFHRDSITKRYFVSIEGAVRNPQRIPYMQGIKIEDLIVIAGGFKEGADPTTIQVGRQTNDETFKTISEVYDVSLSDDMKNSSNSIELLPNDIVTVRYKKGYTKQQTIHIQGEVLYPGFYVIKNKDERISDIIARAGGFSPYAYLQGGTLIRKKIDVSEKEQEKLIKELEKLASQGKLTSLEEEKTTYRVGINLEQIIKNKGSYQDLILKEDDVLLIPSEKQTVEVKGNVLSPSMIRYQKGKTTRSYINNAGGFANNAQKRSVYVIYANGDVKGTKKFLFFKGYPKVAPGAVVVVPEKPERKGLTATETVSITTALTTLAILIYNTFAK</sequence>
<dbReference type="GO" id="GO:0015288">
    <property type="term" value="F:porin activity"/>
    <property type="evidence" value="ECO:0007669"/>
    <property type="project" value="UniProtKB-KW"/>
</dbReference>
<keyword evidence="13" id="KW-0998">Cell outer membrane</keyword>
<evidence type="ECO:0000256" key="9">
    <source>
        <dbReference type="ARBA" id="ARBA00023065"/>
    </source>
</evidence>
<dbReference type="InterPro" id="IPR054765">
    <property type="entry name" value="SLBB_dom"/>
</dbReference>
<dbReference type="Pfam" id="PF02563">
    <property type="entry name" value="Poly_export"/>
    <property type="match status" value="1"/>
</dbReference>
<evidence type="ECO:0000256" key="3">
    <source>
        <dbReference type="ARBA" id="ARBA00022448"/>
    </source>
</evidence>
<comment type="similarity">
    <text evidence="2">Belongs to the BexD/CtrA/VexA family.</text>
</comment>
<evidence type="ECO:0000256" key="5">
    <source>
        <dbReference type="ARBA" id="ARBA00022597"/>
    </source>
</evidence>
<evidence type="ECO:0000256" key="8">
    <source>
        <dbReference type="ARBA" id="ARBA00023047"/>
    </source>
</evidence>
<dbReference type="PANTHER" id="PTHR33619">
    <property type="entry name" value="POLYSACCHARIDE EXPORT PROTEIN GFCE-RELATED"/>
    <property type="match status" value="1"/>
</dbReference>